<feature type="transmembrane region" description="Helical" evidence="1">
    <location>
        <begin position="279"/>
        <end position="296"/>
    </location>
</feature>
<organism evidence="3">
    <name type="scientific">Menopon gallinae</name>
    <name type="common">poultry shaft louse</name>
    <dbReference type="NCBI Taxonomy" id="328185"/>
    <lineage>
        <taxon>Eukaryota</taxon>
        <taxon>Metazoa</taxon>
        <taxon>Ecdysozoa</taxon>
        <taxon>Arthropoda</taxon>
        <taxon>Hexapoda</taxon>
        <taxon>Insecta</taxon>
        <taxon>Pterygota</taxon>
        <taxon>Neoptera</taxon>
        <taxon>Paraneoptera</taxon>
        <taxon>Psocodea</taxon>
        <taxon>Troctomorpha</taxon>
        <taxon>Phthiraptera</taxon>
        <taxon>Amblycera</taxon>
        <taxon>Menoponidae</taxon>
        <taxon>Menopon</taxon>
    </lineage>
</organism>
<dbReference type="InterPro" id="IPR002509">
    <property type="entry name" value="NODB_dom"/>
</dbReference>
<keyword evidence="1" id="KW-0812">Transmembrane</keyword>
<protein>
    <recommendedName>
        <fullName evidence="2">NodB homology domain-containing protein</fullName>
    </recommendedName>
</protein>
<dbReference type="GO" id="GO:0004099">
    <property type="term" value="F:chitin deacetylase activity"/>
    <property type="evidence" value="ECO:0007669"/>
    <property type="project" value="UniProtKB-ARBA"/>
</dbReference>
<reference evidence="3" key="1">
    <citation type="journal article" date="2024" name="Gigascience">
        <title>Chromosome-level genome of the poultry shaft louse Menopon gallinae provides insight into the host-switching and adaptive evolution of parasitic lice.</title>
        <authorList>
            <person name="Xu Y."/>
            <person name="Ma L."/>
            <person name="Liu S."/>
            <person name="Liang Y."/>
            <person name="Liu Q."/>
            <person name="He Z."/>
            <person name="Tian L."/>
            <person name="Duan Y."/>
            <person name="Cai W."/>
            <person name="Li H."/>
            <person name="Song F."/>
        </authorList>
    </citation>
    <scope>NUCLEOTIDE SEQUENCE</scope>
    <source>
        <strain evidence="3">Cailab_2023a</strain>
    </source>
</reference>
<dbReference type="InterPro" id="IPR050248">
    <property type="entry name" value="Polysacc_deacetylase_ArnD"/>
</dbReference>
<proteinExistence type="predicted"/>
<dbReference type="EMBL" id="JARGDH010000006">
    <property type="protein sequence ID" value="KAL0265595.1"/>
    <property type="molecule type" value="Genomic_DNA"/>
</dbReference>
<dbReference type="InterPro" id="IPR011330">
    <property type="entry name" value="Glyco_hydro/deAcase_b/a-brl"/>
</dbReference>
<dbReference type="AlphaFoldDB" id="A0AAW2H747"/>
<dbReference type="Gene3D" id="3.20.20.370">
    <property type="entry name" value="Glycoside hydrolase/deacetylase"/>
    <property type="match status" value="1"/>
</dbReference>
<name>A0AAW2H747_9NEOP</name>
<dbReference type="PANTHER" id="PTHR10587">
    <property type="entry name" value="GLYCOSYL TRANSFERASE-RELATED"/>
    <property type="match status" value="1"/>
</dbReference>
<evidence type="ECO:0000256" key="1">
    <source>
        <dbReference type="SAM" id="Phobius"/>
    </source>
</evidence>
<dbReference type="PROSITE" id="PS51677">
    <property type="entry name" value="NODB"/>
    <property type="match status" value="1"/>
</dbReference>
<comment type="caution">
    <text evidence="3">The sequence shown here is derived from an EMBL/GenBank/DDBJ whole genome shotgun (WGS) entry which is preliminary data.</text>
</comment>
<dbReference type="Pfam" id="PF01522">
    <property type="entry name" value="Polysacc_deac_1"/>
    <property type="match status" value="1"/>
</dbReference>
<evidence type="ECO:0000259" key="2">
    <source>
        <dbReference type="PROSITE" id="PS51677"/>
    </source>
</evidence>
<keyword evidence="1" id="KW-0472">Membrane</keyword>
<feature type="domain" description="NodB homology" evidence="2">
    <location>
        <begin position="61"/>
        <end position="246"/>
    </location>
</feature>
<dbReference type="SUPFAM" id="SSF88713">
    <property type="entry name" value="Glycoside hydrolase/deacetylase"/>
    <property type="match status" value="1"/>
</dbReference>
<sequence>MCTQARVLRTRDIAVARCMRFQALLTARTAVCSCAVPSLFLAPSLCLGAIWSILDCCTNPGLIALTFDDGPTSHTPEILDMLDEKNCKATFHFNTNVRAKGNIKQLYRRAADEKHCVGLRVKPDRNYETMDPDDVEDDINRQIASINNEVGEDIKYARAPVDDGNVNENVYNALLRNNVTQTGYMYCLYDGYDNPGDAIKFYRTLIENSNPKYDSFIFLLHDAKEEHFPLAEEMIDIGRENGYKFVTLDQCLEGYVPEEGGCSGSNGGSSGRRKRKEKSGVSSMIIFPLTIFALLSM</sequence>
<gene>
    <name evidence="3" type="ORF">PYX00_011308</name>
</gene>
<accession>A0AAW2H747</accession>
<dbReference type="GO" id="GO:0005975">
    <property type="term" value="P:carbohydrate metabolic process"/>
    <property type="evidence" value="ECO:0007669"/>
    <property type="project" value="InterPro"/>
</dbReference>
<evidence type="ECO:0000313" key="3">
    <source>
        <dbReference type="EMBL" id="KAL0265595.1"/>
    </source>
</evidence>
<keyword evidence="1" id="KW-1133">Transmembrane helix</keyword>